<evidence type="ECO:0000256" key="1">
    <source>
        <dbReference type="SAM" id="Phobius"/>
    </source>
</evidence>
<dbReference type="VEuPathDB" id="FungiDB:PC110_g3692"/>
<dbReference type="VEuPathDB" id="FungiDB:PC110_g5829"/>
<feature type="transmembrane region" description="Helical" evidence="1">
    <location>
        <begin position="738"/>
        <end position="761"/>
    </location>
</feature>
<feature type="transmembrane region" description="Helical" evidence="1">
    <location>
        <begin position="142"/>
        <end position="163"/>
    </location>
</feature>
<evidence type="ECO:0000313" key="3">
    <source>
        <dbReference type="Proteomes" id="UP000760860"/>
    </source>
</evidence>
<protein>
    <submittedName>
        <fullName evidence="2">Uncharacterized protein</fullName>
    </submittedName>
</protein>
<feature type="transmembrane region" description="Helical" evidence="1">
    <location>
        <begin position="787"/>
        <end position="806"/>
    </location>
</feature>
<dbReference type="AlphaFoldDB" id="A0A8T1I2G7"/>
<dbReference type="Proteomes" id="UP000760860">
    <property type="component" value="Unassembled WGS sequence"/>
</dbReference>
<evidence type="ECO:0000313" key="2">
    <source>
        <dbReference type="EMBL" id="KAG3218457.1"/>
    </source>
</evidence>
<keyword evidence="1" id="KW-1133">Transmembrane helix</keyword>
<reference evidence="2" key="1">
    <citation type="submission" date="2018-05" db="EMBL/GenBank/DDBJ databases">
        <title>Effector identification in a new, highly contiguous assembly of the strawberry crown rot pathogen Phytophthora cactorum.</title>
        <authorList>
            <person name="Armitage A.D."/>
            <person name="Nellist C.F."/>
            <person name="Bates H."/>
            <person name="Vickerstaff R.J."/>
            <person name="Harrison R.J."/>
        </authorList>
    </citation>
    <scope>NUCLEOTIDE SEQUENCE</scope>
    <source>
        <strain evidence="2">P421</strain>
    </source>
</reference>
<proteinExistence type="predicted"/>
<keyword evidence="1" id="KW-0812">Transmembrane</keyword>
<organism evidence="2 3">
    <name type="scientific">Phytophthora cactorum</name>
    <dbReference type="NCBI Taxonomy" id="29920"/>
    <lineage>
        <taxon>Eukaryota</taxon>
        <taxon>Sar</taxon>
        <taxon>Stramenopiles</taxon>
        <taxon>Oomycota</taxon>
        <taxon>Peronosporomycetes</taxon>
        <taxon>Peronosporales</taxon>
        <taxon>Peronosporaceae</taxon>
        <taxon>Phytophthora</taxon>
    </lineage>
</organism>
<accession>A0A8T1I2G7</accession>
<feature type="transmembrane region" description="Helical" evidence="1">
    <location>
        <begin position="41"/>
        <end position="63"/>
    </location>
</feature>
<gene>
    <name evidence="2" type="ORF">PC129_g10732</name>
</gene>
<dbReference type="EMBL" id="RCMV01000362">
    <property type="protein sequence ID" value="KAG3218457.1"/>
    <property type="molecule type" value="Genomic_DNA"/>
</dbReference>
<name>A0A8T1I2G7_9STRA</name>
<feature type="transmembrane region" description="Helical" evidence="1">
    <location>
        <begin position="426"/>
        <end position="449"/>
    </location>
</feature>
<comment type="caution">
    <text evidence="2">The sequence shown here is derived from an EMBL/GenBank/DDBJ whole genome shotgun (WGS) entry which is preliminary data.</text>
</comment>
<feature type="transmembrane region" description="Helical" evidence="1">
    <location>
        <begin position="75"/>
        <end position="98"/>
    </location>
</feature>
<feature type="transmembrane region" description="Helical" evidence="1">
    <location>
        <begin position="114"/>
        <end position="136"/>
    </location>
</feature>
<sequence length="863" mass="98705">MRLALLVQKLVEYWESTQVELRGFYSVERVRELTDYNQRASIFRALVVLVLIPWPCVIITILVDMIPLRPPSEGLGANYLFIVRVFLAFWVATIVINLQFRHSVPTAPLSNKRIIISGAFTAVFTTGVVYALSMAIGFPLPFGIITVSPMWVVFMLIPLLSFLKKARSDPEVWPLVINTLKVWVCQESLVVIYPTYFYIFTTLPADAKSPYAFLLPIIKIFLRNVMSRTVVHLNDEIPEVVLMNVEVFNSLFMSYCMQNTPSIWTTLGLIAIDGAQMIASMHDVAVVIQRLRILKERVNAERARQLLANPTSTQIKILRRKTILVYTQDILDRYKQTAQVSVASTTVTDSSSPSVEILDLKPKTMSFKGVPKQILYSPSTLGRSKGVSLRKIFSVDGAPDKEDITQLELDYAQQVRKVLYITEFMLLINYVEVIVPVIFSANLLVMYYLPNRVYYSQIDSMDDAKLWSTLGNVMLYCFLQLVSLVIMFMLLWHKLHISAVRQLAFVLEKQGEQVQTKLVFWVFYNVQATLQHFEAKTYFAFLLPIIKMILRNVMSRTVVHLNDEIPEVVLMNVEVFNSLFMSYCMQNTPSIWTTLGLIAIDGAQMIASMHDVGNVIKRMESVRNRVAAERSRQAGEDISVLRLREIQRGTILGYTMDILERHKLGQSPTVEVAPFIIGPSSTEVVPFDARAKQPAMVMVRSKPKFGARKVFSSANADVTSLEVNYALNVRKVLYITEFVILINYVEVIVPIIFSANLLVMYHLPNRVYYSQIARMDDEKLRKTIENVTLYCVLQLVSLVILFLVLWRRLRISGLRQLAFVLEKQGEQVQTKLILWVFYNVQATLQHFASDYTFKFAWLSGTRP</sequence>
<keyword evidence="1" id="KW-0472">Membrane</keyword>
<feature type="transmembrane region" description="Helical" evidence="1">
    <location>
        <begin position="469"/>
        <end position="492"/>
    </location>
</feature>